<keyword evidence="2" id="KW-0964">Secreted</keyword>
<feature type="region of interest" description="Disordered" evidence="3">
    <location>
        <begin position="106"/>
        <end position="137"/>
    </location>
</feature>
<dbReference type="InterPro" id="IPR011694">
    <property type="entry name" value="Ixonnexin-like"/>
</dbReference>
<feature type="chain" id="PRO_5004737853" evidence="4">
    <location>
        <begin position="21"/>
        <end position="158"/>
    </location>
</feature>
<reference evidence="5" key="1">
    <citation type="journal article" date="2015" name="Sci. Rep.">
        <title>Tissue- and time-dependent transcription in Ixodes ricinus salivary glands and midguts when blood feeding on the vertebrate host.</title>
        <authorList>
            <person name="Kotsyfakis M."/>
            <person name="Schwarz A."/>
            <person name="Erhart J."/>
            <person name="Ribeiro J.M."/>
        </authorList>
    </citation>
    <scope>NUCLEOTIDE SEQUENCE</scope>
    <source>
        <tissue evidence="5">Salivary gland and midgut</tissue>
    </source>
</reference>
<feature type="compositionally biased region" description="Low complexity" evidence="3">
    <location>
        <begin position="117"/>
        <end position="135"/>
    </location>
</feature>
<evidence type="ECO:0000313" key="5">
    <source>
        <dbReference type="EMBL" id="JAB72007.1"/>
    </source>
</evidence>
<keyword evidence="4" id="KW-0732">Signal</keyword>
<comment type="subcellular location">
    <subcellularLocation>
        <location evidence="1">Secreted</location>
    </subcellularLocation>
</comment>
<dbReference type="GO" id="GO:0005576">
    <property type="term" value="C:extracellular region"/>
    <property type="evidence" value="ECO:0007669"/>
    <property type="project" value="UniProtKB-SubCell"/>
</dbReference>
<organism evidence="5">
    <name type="scientific">Ixodes ricinus</name>
    <name type="common">Common tick</name>
    <name type="synonym">Acarus ricinus</name>
    <dbReference type="NCBI Taxonomy" id="34613"/>
    <lineage>
        <taxon>Eukaryota</taxon>
        <taxon>Metazoa</taxon>
        <taxon>Ecdysozoa</taxon>
        <taxon>Arthropoda</taxon>
        <taxon>Chelicerata</taxon>
        <taxon>Arachnida</taxon>
        <taxon>Acari</taxon>
        <taxon>Parasitiformes</taxon>
        <taxon>Ixodida</taxon>
        <taxon>Ixodoidea</taxon>
        <taxon>Ixodidae</taxon>
        <taxon>Ixodinae</taxon>
        <taxon>Ixodes</taxon>
    </lineage>
</organism>
<dbReference type="AlphaFoldDB" id="V5HAY6"/>
<evidence type="ECO:0000256" key="3">
    <source>
        <dbReference type="SAM" id="MobiDB-lite"/>
    </source>
</evidence>
<sequence length="158" mass="17597">MKFRILSSIVIFVAIASTNCQFSRLTRLLAKKGKFYNKAWLPTESQNRHACLKVPDCLYYCKNNAGDWIYGFYNPGTNCSYGPKKLPGSCFFGSCYLILETATDVTSPESTQRSTEENGTTTTPPVETETTLSTPVRNGTARHITRGKWIRTCTASGK</sequence>
<protein>
    <submittedName>
        <fullName evidence="5">Putative secreted protein</fullName>
    </submittedName>
</protein>
<evidence type="ECO:0000256" key="2">
    <source>
        <dbReference type="ARBA" id="ARBA00022525"/>
    </source>
</evidence>
<name>V5HAY6_IXORI</name>
<evidence type="ECO:0000256" key="1">
    <source>
        <dbReference type="ARBA" id="ARBA00004613"/>
    </source>
</evidence>
<proteinExistence type="evidence at transcript level"/>
<dbReference type="Pfam" id="PF07771">
    <property type="entry name" value="TSGP1"/>
    <property type="match status" value="1"/>
</dbReference>
<evidence type="ECO:0000256" key="4">
    <source>
        <dbReference type="SAM" id="SignalP"/>
    </source>
</evidence>
<dbReference type="EMBL" id="GANP01012461">
    <property type="protein sequence ID" value="JAB72007.1"/>
    <property type="molecule type" value="mRNA"/>
</dbReference>
<feature type="signal peptide" evidence="4">
    <location>
        <begin position="1"/>
        <end position="20"/>
    </location>
</feature>
<accession>V5HAY6</accession>